<evidence type="ECO:0000256" key="1">
    <source>
        <dbReference type="SAM" id="MobiDB-lite"/>
    </source>
</evidence>
<name>A0A0A9Y7C4_LYGHE</name>
<dbReference type="AlphaFoldDB" id="A0A0A9Y7C4"/>
<reference evidence="2" key="2">
    <citation type="submission" date="2014-07" db="EMBL/GenBank/DDBJ databases">
        <authorList>
            <person name="Hull J."/>
        </authorList>
    </citation>
    <scope>NUCLEOTIDE SEQUENCE</scope>
</reference>
<dbReference type="EMBL" id="GBHO01016083">
    <property type="protein sequence ID" value="JAG27521.1"/>
    <property type="molecule type" value="Transcribed_RNA"/>
</dbReference>
<reference evidence="2" key="1">
    <citation type="journal article" date="2014" name="PLoS ONE">
        <title>Transcriptome-Based Identification of ABC Transporters in the Western Tarnished Plant Bug Lygus hesperus.</title>
        <authorList>
            <person name="Hull J.J."/>
            <person name="Chaney K."/>
            <person name="Geib S.M."/>
            <person name="Fabrick J.A."/>
            <person name="Brent C.S."/>
            <person name="Walsh D."/>
            <person name="Lavine L.C."/>
        </authorList>
    </citation>
    <scope>NUCLEOTIDE SEQUENCE</scope>
</reference>
<accession>A0A0A9Y7C4</accession>
<sequence length="206" mass="22463">MQGQFKQAMIIQKLIETQSKNSTTNTPVEGSTTNVLETVQVEIVPRKSTVEGVATAVPKTTGGGVPTMLPQDTESSIQETSTPQPHGGAQEPESVQSAQVESVPCAALEAVTNNDSEYDIELVMKELQTLREKVRQMELQQVQKSSGVDNIDAPLQSVPATATVLQQGDPNVHEDRVVPVAMVPIDTTQVSRQQQQQQRQQQHQQQ</sequence>
<organism evidence="2">
    <name type="scientific">Lygus hesperus</name>
    <name type="common">Western plant bug</name>
    <dbReference type="NCBI Taxonomy" id="30085"/>
    <lineage>
        <taxon>Eukaryota</taxon>
        <taxon>Metazoa</taxon>
        <taxon>Ecdysozoa</taxon>
        <taxon>Arthropoda</taxon>
        <taxon>Hexapoda</taxon>
        <taxon>Insecta</taxon>
        <taxon>Pterygota</taxon>
        <taxon>Neoptera</taxon>
        <taxon>Paraneoptera</taxon>
        <taxon>Hemiptera</taxon>
        <taxon>Heteroptera</taxon>
        <taxon>Panheteroptera</taxon>
        <taxon>Cimicomorpha</taxon>
        <taxon>Miridae</taxon>
        <taxon>Mirini</taxon>
        <taxon>Lygus</taxon>
    </lineage>
</organism>
<protein>
    <submittedName>
        <fullName evidence="2">Melanoma-associated antigen E1</fullName>
    </submittedName>
</protein>
<evidence type="ECO:0000313" key="2">
    <source>
        <dbReference type="EMBL" id="JAG27521.1"/>
    </source>
</evidence>
<gene>
    <name evidence="2" type="primary">MAGEE1</name>
    <name evidence="2" type="ORF">CM83_11385</name>
</gene>
<feature type="compositionally biased region" description="Polar residues" evidence="1">
    <location>
        <begin position="70"/>
        <end position="84"/>
    </location>
</feature>
<proteinExistence type="predicted"/>
<feature type="region of interest" description="Disordered" evidence="1">
    <location>
        <begin position="58"/>
        <end position="93"/>
    </location>
</feature>
<feature type="non-terminal residue" evidence="2">
    <location>
        <position position="206"/>
    </location>
</feature>